<evidence type="ECO:0000313" key="4">
    <source>
        <dbReference type="Proteomes" id="UP001170954"/>
    </source>
</evidence>
<reference evidence="3" key="2">
    <citation type="journal article" date="2022" name="Sci. Total Environ.">
        <title>Prevalence, transmission, and molecular epidemiology of tet(X)-positive bacteria among humans, animals, and environmental niches in China: An epidemiological, and genomic-based study.</title>
        <authorList>
            <person name="Dong N."/>
            <person name="Zeng Y."/>
            <person name="Cai C."/>
            <person name="Sun C."/>
            <person name="Lu J."/>
            <person name="Liu C."/>
            <person name="Zhou H."/>
            <person name="Sun Q."/>
            <person name="Shu L."/>
            <person name="Wang H."/>
            <person name="Wang Y."/>
            <person name="Wang S."/>
            <person name="Wu C."/>
            <person name="Chan E.W."/>
            <person name="Chen G."/>
            <person name="Shen Z."/>
            <person name="Chen S."/>
            <person name="Zhang R."/>
        </authorList>
    </citation>
    <scope>NUCLEOTIDE SEQUENCE</scope>
    <source>
        <strain evidence="3">R1692</strain>
    </source>
</reference>
<evidence type="ECO:0008006" key="5">
    <source>
        <dbReference type="Google" id="ProtNLM"/>
    </source>
</evidence>
<dbReference type="RefSeq" id="WP_286651018.1">
    <property type="nucleotide sequence ID" value="NZ_JACAGK010000016.1"/>
</dbReference>
<proteinExistence type="predicted"/>
<gene>
    <name evidence="3" type="ORF">HX018_07395</name>
</gene>
<protein>
    <recommendedName>
        <fullName evidence="5">Lipoprotein</fullName>
    </recommendedName>
</protein>
<organism evidence="3 4">
    <name type="scientific">Sphingobacterium hotanense</name>
    <dbReference type="NCBI Taxonomy" id="649196"/>
    <lineage>
        <taxon>Bacteria</taxon>
        <taxon>Pseudomonadati</taxon>
        <taxon>Bacteroidota</taxon>
        <taxon>Sphingobacteriia</taxon>
        <taxon>Sphingobacteriales</taxon>
        <taxon>Sphingobacteriaceae</taxon>
        <taxon>Sphingobacterium</taxon>
    </lineage>
</organism>
<feature type="compositionally biased region" description="Polar residues" evidence="1">
    <location>
        <begin position="89"/>
        <end position="118"/>
    </location>
</feature>
<name>A0ABT7NLH3_9SPHI</name>
<keyword evidence="2" id="KW-0472">Membrane</keyword>
<keyword evidence="2" id="KW-1133">Transmembrane helix</keyword>
<evidence type="ECO:0000313" key="3">
    <source>
        <dbReference type="EMBL" id="MDM1048058.1"/>
    </source>
</evidence>
<evidence type="ECO:0000256" key="2">
    <source>
        <dbReference type="SAM" id="Phobius"/>
    </source>
</evidence>
<keyword evidence="2" id="KW-0812">Transmembrane</keyword>
<dbReference type="PROSITE" id="PS51257">
    <property type="entry name" value="PROKAR_LIPOPROTEIN"/>
    <property type="match status" value="1"/>
</dbReference>
<evidence type="ECO:0000256" key="1">
    <source>
        <dbReference type="SAM" id="MobiDB-lite"/>
    </source>
</evidence>
<keyword evidence="4" id="KW-1185">Reference proteome</keyword>
<dbReference type="EMBL" id="JACAGK010000016">
    <property type="protein sequence ID" value="MDM1048058.1"/>
    <property type="molecule type" value="Genomic_DNA"/>
</dbReference>
<reference evidence="3" key="1">
    <citation type="submission" date="2020-06" db="EMBL/GenBank/DDBJ databases">
        <authorList>
            <person name="Dong N."/>
        </authorList>
    </citation>
    <scope>NUCLEOTIDE SEQUENCE</scope>
    <source>
        <strain evidence="3">R1692</strain>
    </source>
</reference>
<feature type="region of interest" description="Disordered" evidence="1">
    <location>
        <begin position="85"/>
        <end position="119"/>
    </location>
</feature>
<comment type="caution">
    <text evidence="3">The sequence shown here is derived from an EMBL/GenBank/DDBJ whole genome shotgun (WGS) entry which is preliminary data.</text>
</comment>
<accession>A0ABT7NLH3</accession>
<feature type="transmembrane region" description="Helical" evidence="2">
    <location>
        <begin position="141"/>
        <end position="158"/>
    </location>
</feature>
<sequence>MKNLGLIMLLLFSLVGCKTRNSHVLRSSYDSSFVNRGINHVDLEAVSTRGSSSLTLSNTDWKNLIKVSGFTGTISADGKIQGTADSAEIKQSGSKNKRSNQTTNETDSTNIKGSSSYDKQGEVKGSLIEKNKQTEGFDIPWYAWLFIIISILIVLALFKK</sequence>
<dbReference type="Proteomes" id="UP001170954">
    <property type="component" value="Unassembled WGS sequence"/>
</dbReference>